<keyword evidence="2" id="KW-0521">NADP</keyword>
<evidence type="ECO:0000313" key="5">
    <source>
        <dbReference type="Proteomes" id="UP000028545"/>
    </source>
</evidence>
<sequence>MPSKVIIITGASRGIGLAIGRKLTSLAVDAFGQLDGLVVNHGVLAPIARVEDASLEEWKKLYDINFFSALGLLKEAIPELRKSKGCVAWVSSGAAVSCYTAWGAYGSSKAALHSLTGHLAVEEPDITSVSFSPGRVDTDMQRLIREAGDAMKPRDLQGFKDAFEKGDLLKPEVPGHTIARFVVNPRRDFTGKFLKVTGPELAPYRDE</sequence>
<dbReference type="EMBL" id="JOWA01000154">
    <property type="protein sequence ID" value="KEZ39395.1"/>
    <property type="molecule type" value="Genomic_DNA"/>
</dbReference>
<dbReference type="Gene3D" id="3.40.50.720">
    <property type="entry name" value="NAD(P)-binding Rossmann-like Domain"/>
    <property type="match status" value="1"/>
</dbReference>
<dbReference type="OMA" id="PGDMATD"/>
<name>A0A084FWD3_PSEDA</name>
<dbReference type="InterPro" id="IPR002347">
    <property type="entry name" value="SDR_fam"/>
</dbReference>
<dbReference type="VEuPathDB" id="FungiDB:SAPIO_CDS10101"/>
<dbReference type="InterPro" id="IPR020904">
    <property type="entry name" value="Sc_DH/Rdtase_CS"/>
</dbReference>
<comment type="caution">
    <text evidence="4">The sequence shown here is derived from an EMBL/GenBank/DDBJ whole genome shotgun (WGS) entry which is preliminary data.</text>
</comment>
<evidence type="ECO:0000313" key="4">
    <source>
        <dbReference type="EMBL" id="KEZ39395.1"/>
    </source>
</evidence>
<dbReference type="OrthoDB" id="153074at2759"/>
<evidence type="ECO:0000256" key="2">
    <source>
        <dbReference type="ARBA" id="ARBA00022857"/>
    </source>
</evidence>
<dbReference type="HOGENOM" id="CLU_010194_2_11_1"/>
<dbReference type="Pfam" id="PF00106">
    <property type="entry name" value="adh_short"/>
    <property type="match status" value="1"/>
</dbReference>
<evidence type="ECO:0000256" key="1">
    <source>
        <dbReference type="ARBA" id="ARBA00006484"/>
    </source>
</evidence>
<evidence type="ECO:0008006" key="6">
    <source>
        <dbReference type="Google" id="ProtNLM"/>
    </source>
</evidence>
<dbReference type="AlphaFoldDB" id="A0A084FWD3"/>
<accession>A0A084FWD3</accession>
<organism evidence="4 5">
    <name type="scientific">Pseudallescheria apiosperma</name>
    <name type="common">Scedosporium apiospermum</name>
    <dbReference type="NCBI Taxonomy" id="563466"/>
    <lineage>
        <taxon>Eukaryota</taxon>
        <taxon>Fungi</taxon>
        <taxon>Dikarya</taxon>
        <taxon>Ascomycota</taxon>
        <taxon>Pezizomycotina</taxon>
        <taxon>Sordariomycetes</taxon>
        <taxon>Hypocreomycetidae</taxon>
        <taxon>Microascales</taxon>
        <taxon>Microascaceae</taxon>
        <taxon>Scedosporium</taxon>
    </lineage>
</organism>
<dbReference type="PANTHER" id="PTHR43008:SF8">
    <property type="entry name" value="BENZIL REDUCTASE ((S)-BENZOIN FORMING) IRC24"/>
    <property type="match status" value="1"/>
</dbReference>
<gene>
    <name evidence="4" type="ORF">SAPIO_CDS10101</name>
</gene>
<dbReference type="KEGG" id="sapo:SAPIO_CDS10101"/>
<keyword evidence="3" id="KW-0560">Oxidoreductase</keyword>
<comment type="similarity">
    <text evidence="1">Belongs to the short-chain dehydrogenases/reductases (SDR) family.</text>
</comment>
<dbReference type="GO" id="GO:0050664">
    <property type="term" value="F:oxidoreductase activity, acting on NAD(P)H, oxygen as acceptor"/>
    <property type="evidence" value="ECO:0007669"/>
    <property type="project" value="TreeGrafter"/>
</dbReference>
<proteinExistence type="inferred from homology"/>
<dbReference type="PRINTS" id="PR00081">
    <property type="entry name" value="GDHRDH"/>
</dbReference>
<keyword evidence="5" id="KW-1185">Reference proteome</keyword>
<dbReference type="RefSeq" id="XP_016639194.1">
    <property type="nucleotide sequence ID" value="XM_016783753.1"/>
</dbReference>
<dbReference type="PROSITE" id="PS00061">
    <property type="entry name" value="ADH_SHORT"/>
    <property type="match status" value="1"/>
</dbReference>
<dbReference type="InterPro" id="IPR036291">
    <property type="entry name" value="NAD(P)-bd_dom_sf"/>
</dbReference>
<evidence type="ECO:0000256" key="3">
    <source>
        <dbReference type="ARBA" id="ARBA00023002"/>
    </source>
</evidence>
<dbReference type="SUPFAM" id="SSF51735">
    <property type="entry name" value="NAD(P)-binding Rossmann-fold domains"/>
    <property type="match status" value="1"/>
</dbReference>
<dbReference type="GeneID" id="27719264"/>
<protein>
    <recommendedName>
        <fullName evidence="6">Short-chain dehydrogenase</fullName>
    </recommendedName>
</protein>
<dbReference type="PANTHER" id="PTHR43008">
    <property type="entry name" value="BENZIL REDUCTASE"/>
    <property type="match status" value="1"/>
</dbReference>
<dbReference type="GO" id="GO:0016616">
    <property type="term" value="F:oxidoreductase activity, acting on the CH-OH group of donors, NAD or NADP as acceptor"/>
    <property type="evidence" value="ECO:0007669"/>
    <property type="project" value="UniProtKB-ARBA"/>
</dbReference>
<reference evidence="4 5" key="1">
    <citation type="journal article" date="2014" name="Genome Announc.">
        <title>Draft genome sequence of the pathogenic fungus Scedosporium apiospermum.</title>
        <authorList>
            <person name="Vandeputte P."/>
            <person name="Ghamrawi S."/>
            <person name="Rechenmann M."/>
            <person name="Iltis A."/>
            <person name="Giraud S."/>
            <person name="Fleury M."/>
            <person name="Thornton C."/>
            <person name="Delhaes L."/>
            <person name="Meyer W."/>
            <person name="Papon N."/>
            <person name="Bouchara J.P."/>
        </authorList>
    </citation>
    <scope>NUCLEOTIDE SEQUENCE [LARGE SCALE GENOMIC DNA]</scope>
    <source>
        <strain evidence="4 5">IHEM 14462</strain>
    </source>
</reference>
<dbReference type="Proteomes" id="UP000028545">
    <property type="component" value="Unassembled WGS sequence"/>
</dbReference>